<feature type="compositionally biased region" description="Low complexity" evidence="4">
    <location>
        <begin position="180"/>
        <end position="189"/>
    </location>
</feature>
<evidence type="ECO:0000256" key="2">
    <source>
        <dbReference type="ARBA" id="ARBA00022840"/>
    </source>
</evidence>
<keyword evidence="6" id="KW-1185">Reference proteome</keyword>
<dbReference type="InterPro" id="IPR029047">
    <property type="entry name" value="HSP70_peptide-bd_sf"/>
</dbReference>
<sequence>MILVGAAFRGAGMSRQFRLTQEIRIKDVTLLPIEVDYSSEPRSTDEVYHTNLFGEFAPLGARKIMNFKRTTDFDFELKYGKLSDKDDKAFGLADIVRVQITGLTNVTSKIKDPNAERPKVRVSIELSDSGIISVTEASATIEAKEEDKQTLTDKVKSFFGAGSADDESTETPTPSAAQQNKTDNNATKTNDTEIIPKKEVKIEKVELGIKVTPLGVEPMATDEKLAAIKR</sequence>
<feature type="compositionally biased region" description="Polar residues" evidence="4">
    <location>
        <begin position="170"/>
        <end position="179"/>
    </location>
</feature>
<gene>
    <name evidence="5" type="ORF">BC938DRAFT_473441</name>
</gene>
<dbReference type="GO" id="GO:0005524">
    <property type="term" value="F:ATP binding"/>
    <property type="evidence" value="ECO:0007669"/>
    <property type="project" value="UniProtKB-KW"/>
</dbReference>
<name>A0A433Q471_9FUNG</name>
<keyword evidence="2" id="KW-0067">ATP-binding</keyword>
<organism evidence="5 6">
    <name type="scientific">Jimgerdemannia flammicorona</name>
    <dbReference type="NCBI Taxonomy" id="994334"/>
    <lineage>
        <taxon>Eukaryota</taxon>
        <taxon>Fungi</taxon>
        <taxon>Fungi incertae sedis</taxon>
        <taxon>Mucoromycota</taxon>
        <taxon>Mucoromycotina</taxon>
        <taxon>Endogonomycetes</taxon>
        <taxon>Endogonales</taxon>
        <taxon>Endogonaceae</taxon>
        <taxon>Jimgerdemannia</taxon>
    </lineage>
</organism>
<dbReference type="Gene3D" id="2.60.34.10">
    <property type="entry name" value="Substrate Binding Domain Of DNAk, Chain A, domain 1"/>
    <property type="match status" value="1"/>
</dbReference>
<dbReference type="PANTHER" id="PTHR45639:SF3">
    <property type="entry name" value="HYPOXIA UP-REGULATED PROTEIN 1"/>
    <property type="match status" value="1"/>
</dbReference>
<keyword evidence="1" id="KW-0547">Nucleotide-binding</keyword>
<evidence type="ECO:0000256" key="4">
    <source>
        <dbReference type="SAM" id="MobiDB-lite"/>
    </source>
</evidence>
<dbReference type="AlphaFoldDB" id="A0A433Q471"/>
<accession>A0A433Q471</accession>
<reference evidence="5 6" key="1">
    <citation type="journal article" date="2018" name="New Phytol.">
        <title>Phylogenomics of Endogonaceae and evolution of mycorrhizas within Mucoromycota.</title>
        <authorList>
            <person name="Chang Y."/>
            <person name="Desiro A."/>
            <person name="Na H."/>
            <person name="Sandor L."/>
            <person name="Lipzen A."/>
            <person name="Clum A."/>
            <person name="Barry K."/>
            <person name="Grigoriev I.V."/>
            <person name="Martin F.M."/>
            <person name="Stajich J.E."/>
            <person name="Smith M.E."/>
            <person name="Bonito G."/>
            <person name="Spatafora J.W."/>
        </authorList>
    </citation>
    <scope>NUCLEOTIDE SEQUENCE [LARGE SCALE GENOMIC DNA]</scope>
    <source>
        <strain evidence="5 6">AD002</strain>
    </source>
</reference>
<evidence type="ECO:0000313" key="5">
    <source>
        <dbReference type="EMBL" id="RUS24532.1"/>
    </source>
</evidence>
<dbReference type="InterPro" id="IPR013126">
    <property type="entry name" value="Hsp_70_fam"/>
</dbReference>
<evidence type="ECO:0000313" key="6">
    <source>
        <dbReference type="Proteomes" id="UP000274822"/>
    </source>
</evidence>
<keyword evidence="3" id="KW-0143">Chaperone</keyword>
<dbReference type="GO" id="GO:0034663">
    <property type="term" value="C:endoplasmic reticulum chaperone complex"/>
    <property type="evidence" value="ECO:0007669"/>
    <property type="project" value="TreeGrafter"/>
</dbReference>
<protein>
    <submittedName>
        <fullName evidence="5">Uncharacterized protein</fullName>
    </submittedName>
</protein>
<proteinExistence type="predicted"/>
<comment type="caution">
    <text evidence="5">The sequence shown here is derived from an EMBL/GenBank/DDBJ whole genome shotgun (WGS) entry which is preliminary data.</text>
</comment>
<dbReference type="EMBL" id="RBNJ01015723">
    <property type="protein sequence ID" value="RUS24532.1"/>
    <property type="molecule type" value="Genomic_DNA"/>
</dbReference>
<dbReference type="Proteomes" id="UP000274822">
    <property type="component" value="Unassembled WGS sequence"/>
</dbReference>
<evidence type="ECO:0000256" key="1">
    <source>
        <dbReference type="ARBA" id="ARBA00022741"/>
    </source>
</evidence>
<dbReference type="GO" id="GO:0140662">
    <property type="term" value="F:ATP-dependent protein folding chaperone"/>
    <property type="evidence" value="ECO:0007669"/>
    <property type="project" value="InterPro"/>
</dbReference>
<feature type="region of interest" description="Disordered" evidence="4">
    <location>
        <begin position="160"/>
        <end position="197"/>
    </location>
</feature>
<evidence type="ECO:0000256" key="3">
    <source>
        <dbReference type="ARBA" id="ARBA00023186"/>
    </source>
</evidence>
<dbReference type="PANTHER" id="PTHR45639">
    <property type="entry name" value="HSC70CB, ISOFORM G-RELATED"/>
    <property type="match status" value="1"/>
</dbReference>
<dbReference type="GO" id="GO:0030968">
    <property type="term" value="P:endoplasmic reticulum unfolded protein response"/>
    <property type="evidence" value="ECO:0007669"/>
    <property type="project" value="TreeGrafter"/>
</dbReference>